<feature type="domain" description="Sigma-54 factor interaction" evidence="6">
    <location>
        <begin position="139"/>
        <end position="365"/>
    </location>
</feature>
<evidence type="ECO:0000256" key="4">
    <source>
        <dbReference type="ARBA" id="ARBA00023125"/>
    </source>
</evidence>
<dbReference type="InterPro" id="IPR003593">
    <property type="entry name" value="AAA+_ATPase"/>
</dbReference>
<accession>A0A2V1JYN8</accession>
<dbReference type="SUPFAM" id="SSF52540">
    <property type="entry name" value="P-loop containing nucleoside triphosphate hydrolases"/>
    <property type="match status" value="1"/>
</dbReference>
<evidence type="ECO:0000256" key="1">
    <source>
        <dbReference type="ARBA" id="ARBA00022741"/>
    </source>
</evidence>
<dbReference type="GO" id="GO:0043565">
    <property type="term" value="F:sequence-specific DNA binding"/>
    <property type="evidence" value="ECO:0007669"/>
    <property type="project" value="InterPro"/>
</dbReference>
<dbReference type="Pfam" id="PF00158">
    <property type="entry name" value="Sigma54_activat"/>
    <property type="match status" value="1"/>
</dbReference>
<dbReference type="EMBL" id="QETA01000005">
    <property type="protein sequence ID" value="PWF22232.1"/>
    <property type="molecule type" value="Genomic_DNA"/>
</dbReference>
<dbReference type="InterPro" id="IPR009057">
    <property type="entry name" value="Homeodomain-like_sf"/>
</dbReference>
<dbReference type="PANTHER" id="PTHR32071">
    <property type="entry name" value="TRANSCRIPTIONAL REGULATORY PROTEIN"/>
    <property type="match status" value="1"/>
</dbReference>
<keyword evidence="2" id="KW-0067">ATP-binding</keyword>
<dbReference type="PROSITE" id="PS00676">
    <property type="entry name" value="SIGMA54_INTERACT_2"/>
    <property type="match status" value="1"/>
</dbReference>
<evidence type="ECO:0000256" key="2">
    <source>
        <dbReference type="ARBA" id="ARBA00022840"/>
    </source>
</evidence>
<dbReference type="SMART" id="SM00382">
    <property type="entry name" value="AAA"/>
    <property type="match status" value="1"/>
</dbReference>
<reference evidence="8" key="1">
    <citation type="submission" date="2018-05" db="EMBL/GenBank/DDBJ databases">
        <authorList>
            <person name="Li Y."/>
        </authorList>
    </citation>
    <scope>NUCLEOTIDE SEQUENCE [LARGE SCALE GENOMIC DNA]</scope>
    <source>
        <strain evidence="8">3d-2-2</strain>
    </source>
</reference>
<gene>
    <name evidence="7" type="ORF">DD235_12720</name>
</gene>
<dbReference type="FunFam" id="3.40.50.300:FF:000006">
    <property type="entry name" value="DNA-binding transcriptional regulator NtrC"/>
    <property type="match status" value="1"/>
</dbReference>
<proteinExistence type="predicted"/>
<dbReference type="Pfam" id="PF02954">
    <property type="entry name" value="HTH_8"/>
    <property type="match status" value="1"/>
</dbReference>
<dbReference type="AlphaFoldDB" id="A0A2V1JYN8"/>
<dbReference type="GO" id="GO:0006355">
    <property type="term" value="P:regulation of DNA-templated transcription"/>
    <property type="evidence" value="ECO:0007669"/>
    <property type="project" value="InterPro"/>
</dbReference>
<dbReference type="PRINTS" id="PR01590">
    <property type="entry name" value="HTHFIS"/>
</dbReference>
<keyword evidence="3" id="KW-0805">Transcription regulation</keyword>
<comment type="caution">
    <text evidence="7">The sequence shown here is derived from an EMBL/GenBank/DDBJ whole genome shotgun (WGS) entry which is preliminary data.</text>
</comment>
<organism evidence="7 8">
    <name type="scientific">Corticimicrobacter populi</name>
    <dbReference type="NCBI Taxonomy" id="2175229"/>
    <lineage>
        <taxon>Bacteria</taxon>
        <taxon>Pseudomonadati</taxon>
        <taxon>Pseudomonadota</taxon>
        <taxon>Betaproteobacteria</taxon>
        <taxon>Burkholderiales</taxon>
        <taxon>Alcaligenaceae</taxon>
        <taxon>Corticimicrobacter</taxon>
    </lineage>
</organism>
<dbReference type="PROSITE" id="PS50045">
    <property type="entry name" value="SIGMA54_INTERACT_4"/>
    <property type="match status" value="1"/>
</dbReference>
<dbReference type="Proteomes" id="UP000245212">
    <property type="component" value="Unassembled WGS sequence"/>
</dbReference>
<keyword evidence="1" id="KW-0547">Nucleotide-binding</keyword>
<evidence type="ECO:0000259" key="6">
    <source>
        <dbReference type="PROSITE" id="PS50045"/>
    </source>
</evidence>
<keyword evidence="4" id="KW-0238">DNA-binding</keyword>
<dbReference type="GO" id="GO:0005524">
    <property type="term" value="F:ATP binding"/>
    <property type="evidence" value="ECO:0007669"/>
    <property type="project" value="UniProtKB-KW"/>
</dbReference>
<dbReference type="InterPro" id="IPR025943">
    <property type="entry name" value="Sigma_54_int_dom_ATP-bd_2"/>
</dbReference>
<dbReference type="PROSITE" id="PS00688">
    <property type="entry name" value="SIGMA54_INTERACT_3"/>
    <property type="match status" value="1"/>
</dbReference>
<protein>
    <submittedName>
        <fullName evidence="7">Sigma-54-dependent Fis family transcriptional regulator</fullName>
    </submittedName>
</protein>
<sequence>MNDTPLNQDFDLYIWEGSSDLGSRVMRSLADFDINLIRADAEPELLPARDTGRTAIAIVSASVMTDPRFRGQDWLRAQAIPVIWVAAHDRAQDPRFFPPAYSNTLPLQFNAADLRALLFRLAGIAQATLRPAPARPLPLVTGSPIMQSVIDEARMYAACDNNVLIHGATGVGKERIARLLHDASHRAAGSFIAVNCGAIPDGLFEAHFFGHAKGAFTGAAGSHKGYFEQAHGGTLFLDEIGDLPLHQQVKLLRVLEQNTVTRLGATQEIIVDFRLVSATHVDLPAQVAAGRFREDLYYRLAVIELDIPDLDARGPAEKVLLFRTLVRHILESTDEPPVWLTERIANMAFPGNVRQLANLAERIALVRRLCGHWDDDRLERALRQAMQATAPSRTPLRLSQIPSTSMPGLSEADVIERERILQALAQNDWRRQATADTLGISRKSLWERMRRLMIEDKETEDRETVDSPAESE</sequence>
<evidence type="ECO:0000313" key="7">
    <source>
        <dbReference type="EMBL" id="PWF22232.1"/>
    </source>
</evidence>
<dbReference type="Gene3D" id="1.10.10.60">
    <property type="entry name" value="Homeodomain-like"/>
    <property type="match status" value="1"/>
</dbReference>
<dbReference type="InterPro" id="IPR025944">
    <property type="entry name" value="Sigma_54_int_dom_CS"/>
</dbReference>
<dbReference type="SUPFAM" id="SSF46689">
    <property type="entry name" value="Homeodomain-like"/>
    <property type="match status" value="1"/>
</dbReference>
<name>A0A2V1JYN8_9BURK</name>
<dbReference type="CDD" id="cd00009">
    <property type="entry name" value="AAA"/>
    <property type="match status" value="1"/>
</dbReference>
<evidence type="ECO:0000256" key="3">
    <source>
        <dbReference type="ARBA" id="ARBA00023015"/>
    </source>
</evidence>
<keyword evidence="5" id="KW-0804">Transcription</keyword>
<dbReference type="RefSeq" id="WP_109062470.1">
    <property type="nucleotide sequence ID" value="NZ_QETA01000005.1"/>
</dbReference>
<evidence type="ECO:0000313" key="8">
    <source>
        <dbReference type="Proteomes" id="UP000245212"/>
    </source>
</evidence>
<dbReference type="InterPro" id="IPR002078">
    <property type="entry name" value="Sigma_54_int"/>
</dbReference>
<dbReference type="Gene3D" id="3.40.50.300">
    <property type="entry name" value="P-loop containing nucleotide triphosphate hydrolases"/>
    <property type="match status" value="1"/>
</dbReference>
<dbReference type="InterPro" id="IPR027417">
    <property type="entry name" value="P-loop_NTPase"/>
</dbReference>
<dbReference type="InterPro" id="IPR002197">
    <property type="entry name" value="HTH_Fis"/>
</dbReference>
<evidence type="ECO:0000256" key="5">
    <source>
        <dbReference type="ARBA" id="ARBA00023163"/>
    </source>
</evidence>
<keyword evidence="8" id="KW-1185">Reference proteome</keyword>